<proteinExistence type="predicted"/>
<accession>A0A413T0B8</accession>
<reference evidence="1 2" key="1">
    <citation type="submission" date="2018-08" db="EMBL/GenBank/DDBJ databases">
        <title>A genome reference for cultivated species of the human gut microbiota.</title>
        <authorList>
            <person name="Zou Y."/>
            <person name="Xue W."/>
            <person name="Luo G."/>
        </authorList>
    </citation>
    <scope>NUCLEOTIDE SEQUENCE [LARGE SCALE GENOMIC DNA]</scope>
    <source>
        <strain evidence="1 2">AM42-38</strain>
    </source>
</reference>
<sequence>MKNLIILLSICIISCTSVHDIQEEPRISISFASTLSNVQDTLFDVKYIKLETTDTCLLGTIGQIETFSDSLLLVLDINNSYLYAFNQKGKYLTHIGKKGEGPGEYIKLSSFFIDKQRNRIGLLDIGKQKVIFYQITDFSFQSEMDFPFETSCCTVSEEGYMLWNSTGYGSDRTGNAYFILTDSTGTILQTAVEKQFKSGYSLGDPRNVYTFQGKNYAYSPFNLSVWKIENDSIQKDVQFSLGNPSPPYSFLMEKSHGGQSCYFKALEESDYISYYTIREFTQYYSILYIVHNQRFIGFYNKHNQLSYLYELKQFQDMLKVGKMDYLSSGFFHEYCVSPLNVSDLLELKRQGYSFQKELEDLLHDASNEDNQILMCIRLK</sequence>
<name>A0A413T0B8_9BACT</name>
<comment type="caution">
    <text evidence="1">The sequence shown here is derived from an EMBL/GenBank/DDBJ whole genome shotgun (WGS) entry which is preliminary data.</text>
</comment>
<dbReference type="Gene3D" id="2.120.10.30">
    <property type="entry name" value="TolB, C-terminal domain"/>
    <property type="match status" value="1"/>
</dbReference>
<evidence type="ECO:0000313" key="2">
    <source>
        <dbReference type="Proteomes" id="UP000283855"/>
    </source>
</evidence>
<evidence type="ECO:0000313" key="1">
    <source>
        <dbReference type="EMBL" id="RHA75905.1"/>
    </source>
</evidence>
<organism evidence="1 2">
    <name type="scientific">Phocaeicola coprophilus</name>
    <dbReference type="NCBI Taxonomy" id="387090"/>
    <lineage>
        <taxon>Bacteria</taxon>
        <taxon>Pseudomonadati</taxon>
        <taxon>Bacteroidota</taxon>
        <taxon>Bacteroidia</taxon>
        <taxon>Bacteroidales</taxon>
        <taxon>Bacteroidaceae</taxon>
        <taxon>Phocaeicola</taxon>
    </lineage>
</organism>
<gene>
    <name evidence="1" type="ORF">DW921_07635</name>
</gene>
<dbReference type="AlphaFoldDB" id="A0A413T0B8"/>
<dbReference type="EMBL" id="QSFT01000013">
    <property type="protein sequence ID" value="RHA75905.1"/>
    <property type="molecule type" value="Genomic_DNA"/>
</dbReference>
<dbReference type="Proteomes" id="UP000283855">
    <property type="component" value="Unassembled WGS sequence"/>
</dbReference>
<protein>
    <submittedName>
        <fullName evidence="1">6-bladed beta-propeller</fullName>
    </submittedName>
</protein>
<dbReference type="Pfam" id="PF17170">
    <property type="entry name" value="DUF5128"/>
    <property type="match status" value="1"/>
</dbReference>
<dbReference type="RefSeq" id="WP_118400382.1">
    <property type="nucleotide sequence ID" value="NZ_CABJGD010000013.1"/>
</dbReference>
<dbReference type="InterPro" id="IPR011042">
    <property type="entry name" value="6-blade_b-propeller_TolB-like"/>
</dbReference>